<keyword evidence="1" id="KW-0472">Membrane</keyword>
<keyword evidence="1" id="KW-0812">Transmembrane</keyword>
<reference evidence="2 3" key="1">
    <citation type="journal article" date="2019" name="Int. J. Syst. Evol. Microbiol.">
        <title>The Global Catalogue of Microorganisms (GCM) 10K type strain sequencing project: providing services to taxonomists for standard genome sequencing and annotation.</title>
        <authorList>
            <consortium name="The Broad Institute Genomics Platform"/>
            <consortium name="The Broad Institute Genome Sequencing Center for Infectious Disease"/>
            <person name="Wu L."/>
            <person name="Ma J."/>
        </authorList>
    </citation>
    <scope>NUCLEOTIDE SEQUENCE [LARGE SCALE GENOMIC DNA]</scope>
    <source>
        <strain evidence="2 3">JCM 15115</strain>
    </source>
</reference>
<evidence type="ECO:0000256" key="1">
    <source>
        <dbReference type="SAM" id="Phobius"/>
    </source>
</evidence>
<evidence type="ECO:0008006" key="4">
    <source>
        <dbReference type="Google" id="ProtNLM"/>
    </source>
</evidence>
<keyword evidence="1" id="KW-1133">Transmembrane helix</keyword>
<sequence>MDAQANNSTAAAAAQAISSANSSDIGSSALSFGLIGIGIGLLGGGLARALRSRKSQ</sequence>
<name>A0ABN1GN51_9HYPH</name>
<proteinExistence type="predicted"/>
<evidence type="ECO:0000313" key="3">
    <source>
        <dbReference type="Proteomes" id="UP001424441"/>
    </source>
</evidence>
<organism evidence="2 3">
    <name type="scientific">Paenochrobactrum glaciei</name>
    <dbReference type="NCBI Taxonomy" id="486407"/>
    <lineage>
        <taxon>Bacteria</taxon>
        <taxon>Pseudomonadati</taxon>
        <taxon>Pseudomonadota</taxon>
        <taxon>Alphaproteobacteria</taxon>
        <taxon>Hyphomicrobiales</taxon>
        <taxon>Brucellaceae</taxon>
        <taxon>Paenochrobactrum</taxon>
    </lineage>
</organism>
<dbReference type="EMBL" id="BAAADE010000014">
    <property type="protein sequence ID" value="GAA0614990.1"/>
    <property type="molecule type" value="Genomic_DNA"/>
</dbReference>
<dbReference type="Proteomes" id="UP001424441">
    <property type="component" value="Unassembled WGS sequence"/>
</dbReference>
<feature type="transmembrane region" description="Helical" evidence="1">
    <location>
        <begin position="29"/>
        <end position="50"/>
    </location>
</feature>
<protein>
    <recommendedName>
        <fullName evidence="4">LPXTG cell wall anchor domain-containing protein</fullName>
    </recommendedName>
</protein>
<keyword evidence="3" id="KW-1185">Reference proteome</keyword>
<gene>
    <name evidence="2" type="ORF">GCM10008943_32660</name>
</gene>
<accession>A0ABN1GN51</accession>
<evidence type="ECO:0000313" key="2">
    <source>
        <dbReference type="EMBL" id="GAA0614990.1"/>
    </source>
</evidence>
<comment type="caution">
    <text evidence="2">The sequence shown here is derived from an EMBL/GenBank/DDBJ whole genome shotgun (WGS) entry which is preliminary data.</text>
</comment>